<dbReference type="InterPro" id="IPR001715">
    <property type="entry name" value="CH_dom"/>
</dbReference>
<keyword evidence="29" id="KW-1185">Reference proteome</keyword>
<evidence type="ECO:0000256" key="14">
    <source>
        <dbReference type="ARBA" id="ARBA00022868"/>
    </source>
</evidence>
<dbReference type="CDD" id="cd05247">
    <property type="entry name" value="UDP_G4E_1_SDR_e"/>
    <property type="match status" value="1"/>
</dbReference>
<keyword evidence="18" id="KW-0299">Galactose metabolism</keyword>
<comment type="catalytic activity">
    <reaction evidence="1">
        <text>UDP-N-acetyl-alpha-D-glucosamine = UDP-N-acetyl-alpha-D-galactosamine</text>
        <dbReference type="Rhea" id="RHEA:20517"/>
        <dbReference type="ChEBI" id="CHEBI:57705"/>
        <dbReference type="ChEBI" id="CHEBI:67138"/>
        <dbReference type="EC" id="5.1.3.7"/>
    </reaction>
</comment>
<evidence type="ECO:0000313" key="29">
    <source>
        <dbReference type="Proteomes" id="UP000824219"/>
    </source>
</evidence>
<comment type="subunit">
    <text evidence="9">May interact with both microtubules and actin cytoskeleton.</text>
</comment>
<evidence type="ECO:0000256" key="20">
    <source>
        <dbReference type="ARBA" id="ARBA00023235"/>
    </source>
</evidence>
<feature type="region of interest" description="Disordered" evidence="26">
    <location>
        <begin position="334"/>
        <end position="414"/>
    </location>
</feature>
<dbReference type="SUPFAM" id="SSF47576">
    <property type="entry name" value="Calponin-homology domain, CH-domain"/>
    <property type="match status" value="1"/>
</dbReference>
<dbReference type="CDD" id="cd21199">
    <property type="entry name" value="CH_CYTS"/>
    <property type="match status" value="1"/>
</dbReference>
<keyword evidence="14" id="KW-0303">Gap junction</keyword>
<dbReference type="InterPro" id="IPR005886">
    <property type="entry name" value="UDP_G4E"/>
</dbReference>
<name>A0A9D3NU98_9TELE</name>
<evidence type="ECO:0000256" key="26">
    <source>
        <dbReference type="SAM" id="MobiDB-lite"/>
    </source>
</evidence>
<dbReference type="FunFam" id="1.10.418.10:FF:000020">
    <property type="entry name" value="Cytospin-A isoform 1"/>
    <property type="match status" value="1"/>
</dbReference>
<keyword evidence="18" id="KW-0119">Carbohydrate metabolism</keyword>
<evidence type="ECO:0000256" key="17">
    <source>
        <dbReference type="ARBA" id="ARBA00023054"/>
    </source>
</evidence>
<evidence type="ECO:0000256" key="25">
    <source>
        <dbReference type="ARBA" id="ARBA00080480"/>
    </source>
</evidence>
<feature type="domain" description="Calponin-homology (CH)" evidence="27">
    <location>
        <begin position="475"/>
        <end position="580"/>
    </location>
</feature>
<dbReference type="InterPro" id="IPR036872">
    <property type="entry name" value="CH_dom_sf"/>
</dbReference>
<dbReference type="GO" id="GO:0003974">
    <property type="term" value="F:UDP-N-acetylglucosamine 4-epimerase activity"/>
    <property type="evidence" value="ECO:0007669"/>
    <property type="project" value="UniProtKB-EC"/>
</dbReference>
<keyword evidence="20" id="KW-0413">Isomerase</keyword>
<evidence type="ECO:0000256" key="18">
    <source>
        <dbReference type="ARBA" id="ARBA00023144"/>
    </source>
</evidence>
<keyword evidence="16" id="KW-0520">NAD</keyword>
<organism evidence="28 29">
    <name type="scientific">Hemibagrus wyckioides</name>
    <dbReference type="NCBI Taxonomy" id="337641"/>
    <lineage>
        <taxon>Eukaryota</taxon>
        <taxon>Metazoa</taxon>
        <taxon>Chordata</taxon>
        <taxon>Craniata</taxon>
        <taxon>Vertebrata</taxon>
        <taxon>Euteleostomi</taxon>
        <taxon>Actinopterygii</taxon>
        <taxon>Neopterygii</taxon>
        <taxon>Teleostei</taxon>
        <taxon>Ostariophysi</taxon>
        <taxon>Siluriformes</taxon>
        <taxon>Bagridae</taxon>
        <taxon>Hemibagrus</taxon>
    </lineage>
</organism>
<evidence type="ECO:0000256" key="13">
    <source>
        <dbReference type="ARBA" id="ARBA00022618"/>
    </source>
</evidence>
<comment type="function">
    <text evidence="4">Catalyzes two distinct but analogous reactions: the reversible epimerization of UDP-glucose to UDP-galactose and the reversible epimerization of UDP-N-acetylglucosamine to UDP-N-acetylgalactosamine. The reaction with UDP-Gal plays a critical role in the Leloir pathway of galactose catabolism in which galactose is converted to the glycolytic intermediate glucose 6-phosphate. It contributes to the catabolism of dietary galactose and enables the endogenous biosynthesis of both UDP-Gal and UDP-GalNAc when exogenous sources are limited. Both UDP-sugar interconversions are important in the synthesis of glycoproteins and glycolipids.</text>
</comment>
<dbReference type="Gene3D" id="1.10.418.10">
    <property type="entry name" value="Calponin-like domain"/>
    <property type="match status" value="1"/>
</dbReference>
<dbReference type="EC" id="5.1.3.2" evidence="11"/>
<dbReference type="Proteomes" id="UP000824219">
    <property type="component" value="Linkage Group LG09"/>
</dbReference>
<reference evidence="28 29" key="1">
    <citation type="submission" date="2021-06" db="EMBL/GenBank/DDBJ databases">
        <title>Chromosome-level genome assembly of the red-tail catfish (Hemibagrus wyckioides).</title>
        <authorList>
            <person name="Shao F."/>
        </authorList>
    </citation>
    <scope>NUCLEOTIDE SEQUENCE [LARGE SCALE GENOMIC DNA]</scope>
    <source>
        <strain evidence="28">EC202008001</strain>
        <tissue evidence="28">Blood</tissue>
    </source>
</reference>
<evidence type="ECO:0000256" key="22">
    <source>
        <dbReference type="ARBA" id="ARBA00025131"/>
    </source>
</evidence>
<keyword evidence="19" id="KW-0206">Cytoskeleton</keyword>
<proteinExistence type="inferred from homology"/>
<feature type="compositionally biased region" description="Polar residues" evidence="26">
    <location>
        <begin position="388"/>
        <end position="414"/>
    </location>
</feature>
<comment type="function">
    <text evidence="22">Involved in cytokinesis and spindle organization. May play a role in actin cytoskeleton organization and microtubule stabilization and hence required for proper cell adhesion and migration.</text>
</comment>
<dbReference type="GO" id="GO:0005921">
    <property type="term" value="C:gap junction"/>
    <property type="evidence" value="ECO:0007669"/>
    <property type="project" value="UniProtKB-SubCell"/>
</dbReference>
<evidence type="ECO:0000256" key="5">
    <source>
        <dbReference type="ARBA" id="ARBA00004186"/>
    </source>
</evidence>
<comment type="pathway">
    <text evidence="7">Carbohydrate metabolism; galactose metabolism.</text>
</comment>
<evidence type="ECO:0000256" key="19">
    <source>
        <dbReference type="ARBA" id="ARBA00023212"/>
    </source>
</evidence>
<dbReference type="EMBL" id="JAHKSW010000009">
    <property type="protein sequence ID" value="KAG7328681.1"/>
    <property type="molecule type" value="Genomic_DNA"/>
</dbReference>
<dbReference type="SUPFAM" id="SSF51735">
    <property type="entry name" value="NAD(P)-binding Rossmann-fold domains"/>
    <property type="match status" value="1"/>
</dbReference>
<evidence type="ECO:0000256" key="7">
    <source>
        <dbReference type="ARBA" id="ARBA00004947"/>
    </source>
</evidence>
<evidence type="ECO:0000256" key="12">
    <source>
        <dbReference type="ARBA" id="ARBA00015657"/>
    </source>
</evidence>
<evidence type="ECO:0000256" key="23">
    <source>
        <dbReference type="ARBA" id="ARBA00031827"/>
    </source>
</evidence>
<keyword evidence="17" id="KW-0175">Coiled coil</keyword>
<evidence type="ECO:0000256" key="6">
    <source>
        <dbReference type="ARBA" id="ARBA00004610"/>
    </source>
</evidence>
<dbReference type="PROSITE" id="PS50021">
    <property type="entry name" value="CH"/>
    <property type="match status" value="1"/>
</dbReference>
<gene>
    <name evidence="28" type="ORF">KOW79_008625</name>
</gene>
<accession>A0A9D3NU98</accession>
<evidence type="ECO:0000313" key="28">
    <source>
        <dbReference type="EMBL" id="KAG7328681.1"/>
    </source>
</evidence>
<dbReference type="Gene3D" id="3.90.25.10">
    <property type="entry name" value="UDP-galactose 4-epimerase, domain 1"/>
    <property type="match status" value="1"/>
</dbReference>
<dbReference type="NCBIfam" id="TIGR01179">
    <property type="entry name" value="galE"/>
    <property type="match status" value="1"/>
</dbReference>
<feature type="compositionally biased region" description="Polar residues" evidence="26">
    <location>
        <begin position="338"/>
        <end position="353"/>
    </location>
</feature>
<dbReference type="GO" id="GO:0005819">
    <property type="term" value="C:spindle"/>
    <property type="evidence" value="ECO:0007669"/>
    <property type="project" value="UniProtKB-SubCell"/>
</dbReference>
<feature type="region of interest" description="Disordered" evidence="26">
    <location>
        <begin position="90"/>
        <end position="209"/>
    </location>
</feature>
<dbReference type="GO" id="GO:0051301">
    <property type="term" value="P:cell division"/>
    <property type="evidence" value="ECO:0007669"/>
    <property type="project" value="UniProtKB-KW"/>
</dbReference>
<dbReference type="GO" id="GO:0005829">
    <property type="term" value="C:cytosol"/>
    <property type="evidence" value="ECO:0007669"/>
    <property type="project" value="TreeGrafter"/>
</dbReference>
<comment type="similarity">
    <text evidence="8">Belongs to the cytospin-A family.</text>
</comment>
<evidence type="ECO:0000256" key="21">
    <source>
        <dbReference type="ARBA" id="ARBA00023306"/>
    </source>
</evidence>
<dbReference type="AlphaFoldDB" id="A0A9D3NU98"/>
<dbReference type="Pfam" id="PF00307">
    <property type="entry name" value="CH"/>
    <property type="match status" value="1"/>
</dbReference>
<dbReference type="OrthoDB" id="9402762at2759"/>
<dbReference type="Gene3D" id="3.40.50.720">
    <property type="entry name" value="NAD(P)-binding Rossmann-like Domain"/>
    <property type="match status" value="1"/>
</dbReference>
<evidence type="ECO:0000256" key="10">
    <source>
        <dbReference type="ARBA" id="ARBA00013175"/>
    </source>
</evidence>
<sequence>MFWKISVPCTLIKSDSHHVSGSLKPSHLHPHERVGNETPGARSVVCDYGPCYEDLRGERRQSFYLVGLSKKARDHRKPLHEKGDELKLCTMGNYPGKERHGSAGTADAFQTPPTSPTDHISRLSPASPGYAQPLNLLSPTHLDPNPSFERTPSPTTTGPISSLSSDGVGHEYRNIPVSLTKGGSSPTIPCKRRQNSTSTSPVQVEPPSSGWANLGGVDLELLQECVVSLGLCVTDERTHTLSDLLQCFLTEREQMKDELRSLKEKIQIERSEWLQFQSDLQVALVVADRLRAEAEEELNTLREAQVDWERQLTDSRQGQREVEGQVERLKAELEQSKKGLSQRSETPSQQGATEGSVRSGVERWGSERRTAEEKRKEKEAGSTEILKKQSSSPTSLVNGTSQNSLAPITSPVNKNNLTRERLNLDQQDNWINLYKDKKEDNPFSHSSPVIELSPNKLSKIKPQEDFSKLLRRHGGSKRNSLLRWCQNRTIGYKNIEITNFSSSWMDGLAFCAVYHSYLPSHIPYDTLRPENKKENLLLAFQTGESVGITASLTADEMLKTEGPDWQRVLGYVESIYSHFEIIKVWLPAWHRSNAVRGENGVPESLCRIEKFLNTKIKFQELDLLDKPGLEKIFNQHSFYAVMHFAGLKAVGESVEQPLRYYRVNLTGTINLLEVMQAHGVHNIVFSSSATVYGDPQKLPIDEQHPAGGCTNPYGKTKFFIEEMIRDQCNAEKDWNAVLLRYFNPIGAHISGQIGEDPQGIPNNLLPYVAQVAIGRRKHLSVFGNDYKTIDGTGVRDYIHVVDLAKGHIAALKKLKDNCGCKVYNLGTGTGYSVLQMVKAMEKASGREIAYEIAPRRSGDIASCYADPRLAEKELGWKADFGLERMCEDLWRWQSQNPTGFTNGTV</sequence>
<evidence type="ECO:0000256" key="24">
    <source>
        <dbReference type="ARBA" id="ARBA00033100"/>
    </source>
</evidence>
<evidence type="ECO:0000256" key="8">
    <source>
        <dbReference type="ARBA" id="ARBA00009452"/>
    </source>
</evidence>
<keyword evidence="19" id="KW-0963">Cytoplasm</keyword>
<dbReference type="PANTHER" id="PTHR43725">
    <property type="entry name" value="UDP-GLUCOSE 4-EPIMERASE"/>
    <property type="match status" value="1"/>
</dbReference>
<evidence type="ECO:0000256" key="16">
    <source>
        <dbReference type="ARBA" id="ARBA00023027"/>
    </source>
</evidence>
<comment type="catalytic activity">
    <reaction evidence="2">
        <text>UDP-alpha-D-glucose = UDP-alpha-D-galactose</text>
        <dbReference type="Rhea" id="RHEA:22168"/>
        <dbReference type="ChEBI" id="CHEBI:58885"/>
        <dbReference type="ChEBI" id="CHEBI:66914"/>
        <dbReference type="EC" id="5.1.3.2"/>
    </reaction>
</comment>
<dbReference type="EC" id="5.1.3.7" evidence="10"/>
<comment type="cofactor">
    <cofactor evidence="3">
        <name>NAD(+)</name>
        <dbReference type="ChEBI" id="CHEBI:57540"/>
    </cofactor>
</comment>
<keyword evidence="15" id="KW-0965">Cell junction</keyword>
<comment type="subcellular location">
    <subcellularLocation>
        <location evidence="6">Cell junction</location>
        <location evidence="6">Gap junction</location>
    </subcellularLocation>
    <subcellularLocation>
        <location evidence="5">Cytoplasm</location>
        <location evidence="5">Cytoskeleton</location>
        <location evidence="5">Spindle</location>
    </subcellularLocation>
</comment>
<dbReference type="PANTHER" id="PTHR43725:SF47">
    <property type="entry name" value="UDP-GLUCOSE 4-EPIMERASE"/>
    <property type="match status" value="1"/>
</dbReference>
<evidence type="ECO:0000256" key="2">
    <source>
        <dbReference type="ARBA" id="ARBA00000083"/>
    </source>
</evidence>
<keyword evidence="21" id="KW-0131">Cell cycle</keyword>
<keyword evidence="13" id="KW-0132">Cell division</keyword>
<feature type="compositionally biased region" description="Low complexity" evidence="26">
    <location>
        <begin position="151"/>
        <end position="165"/>
    </location>
</feature>
<dbReference type="SMART" id="SM00033">
    <property type="entry name" value="CH"/>
    <property type="match status" value="1"/>
</dbReference>
<feature type="compositionally biased region" description="Basic and acidic residues" evidence="26">
    <location>
        <begin position="360"/>
        <end position="387"/>
    </location>
</feature>
<dbReference type="InterPro" id="IPR036291">
    <property type="entry name" value="NAD(P)-bd_dom_sf"/>
</dbReference>
<dbReference type="InterPro" id="IPR016040">
    <property type="entry name" value="NAD(P)-bd_dom"/>
</dbReference>
<dbReference type="GO" id="GO:0003978">
    <property type="term" value="F:UDP-glucose 4-epimerase activity"/>
    <property type="evidence" value="ECO:0007669"/>
    <property type="project" value="UniProtKB-EC"/>
</dbReference>
<dbReference type="GO" id="GO:0033499">
    <property type="term" value="P:galactose catabolic process via UDP-galactose, Leloir pathway"/>
    <property type="evidence" value="ECO:0007669"/>
    <property type="project" value="TreeGrafter"/>
</dbReference>
<comment type="caution">
    <text evidence="28">The sequence shown here is derived from an EMBL/GenBank/DDBJ whole genome shotgun (WGS) entry which is preliminary data.</text>
</comment>
<evidence type="ECO:0000256" key="11">
    <source>
        <dbReference type="ARBA" id="ARBA00013189"/>
    </source>
</evidence>
<protein>
    <recommendedName>
        <fullName evidence="12">Cytospin-A</fullName>
        <ecNumber evidence="11">5.1.3.2</ecNumber>
        <ecNumber evidence="10">5.1.3.7</ecNumber>
    </recommendedName>
    <alternativeName>
        <fullName evidence="25">SPECC1-like protein</fullName>
    </alternativeName>
    <alternativeName>
        <fullName evidence="24">Sperm antigen with calponin homology and coiled-coil domains 1-like</fullName>
    </alternativeName>
    <alternativeName>
        <fullName evidence="23">UDP-N-acetylglucosamine 4-epimerase</fullName>
    </alternativeName>
</protein>
<evidence type="ECO:0000256" key="3">
    <source>
        <dbReference type="ARBA" id="ARBA00001911"/>
    </source>
</evidence>
<evidence type="ECO:0000259" key="27">
    <source>
        <dbReference type="PROSITE" id="PS50021"/>
    </source>
</evidence>
<evidence type="ECO:0000256" key="1">
    <source>
        <dbReference type="ARBA" id="ARBA00000014"/>
    </source>
</evidence>
<dbReference type="Pfam" id="PF16363">
    <property type="entry name" value="GDP_Man_Dehyd"/>
    <property type="match status" value="1"/>
</dbReference>
<evidence type="ECO:0000256" key="4">
    <source>
        <dbReference type="ARBA" id="ARBA00002760"/>
    </source>
</evidence>
<evidence type="ECO:0000256" key="9">
    <source>
        <dbReference type="ARBA" id="ARBA00011235"/>
    </source>
</evidence>
<evidence type="ECO:0000256" key="15">
    <source>
        <dbReference type="ARBA" id="ARBA00022949"/>
    </source>
</evidence>
<feature type="region of interest" description="Disordered" evidence="26">
    <location>
        <begin position="17"/>
        <end position="37"/>
    </location>
</feature>
<dbReference type="NCBIfam" id="NF007956">
    <property type="entry name" value="PRK10675.1"/>
    <property type="match status" value="1"/>
</dbReference>